<keyword evidence="2" id="KW-1185">Reference proteome</keyword>
<accession>F4XYD9</accession>
<evidence type="ECO:0000313" key="1">
    <source>
        <dbReference type="EMBL" id="EGJ30352.1"/>
    </source>
</evidence>
<dbReference type="AlphaFoldDB" id="F4XYD9"/>
<reference evidence="2" key="1">
    <citation type="journal article" date="2011" name="Proc. Natl. Acad. Sci. U.S.A.">
        <title>Genomic insights into the physiology and ecology of the marine filamentous cyanobacterium Lyngbya majuscula.</title>
        <authorList>
            <person name="Jones A.C."/>
            <person name="Monroe E.A."/>
            <person name="Podell S."/>
            <person name="Hess W.R."/>
            <person name="Klages S."/>
            <person name="Esquenazi E."/>
            <person name="Niessen S."/>
            <person name="Hoover H."/>
            <person name="Rothmann M."/>
            <person name="Lasken R.S."/>
            <person name="Yates J.R.III."/>
            <person name="Reinhardt R."/>
            <person name="Kube M."/>
            <person name="Burkart M.D."/>
            <person name="Allen E.E."/>
            <person name="Dorrestein P.C."/>
            <person name="Gerwick W.H."/>
            <person name="Gerwick L."/>
        </authorList>
    </citation>
    <scope>NUCLEOTIDE SEQUENCE [LARGE SCALE GENOMIC DNA]</scope>
    <source>
        <strain evidence="2">3L</strain>
    </source>
</reference>
<dbReference type="EMBL" id="GL890954">
    <property type="protein sequence ID" value="EGJ30352.1"/>
    <property type="molecule type" value="Genomic_DNA"/>
</dbReference>
<name>F4XYD9_9CYAN</name>
<protein>
    <submittedName>
        <fullName evidence="1">Uncharacterized protein</fullName>
    </submittedName>
</protein>
<sequence>MQSYQKVLGQSLPFEEVKAALKTAAKKGMNAL</sequence>
<organism evidence="1 2">
    <name type="scientific">Moorena producens 3L</name>
    <dbReference type="NCBI Taxonomy" id="489825"/>
    <lineage>
        <taxon>Bacteria</taxon>
        <taxon>Bacillati</taxon>
        <taxon>Cyanobacteriota</taxon>
        <taxon>Cyanophyceae</taxon>
        <taxon>Coleofasciculales</taxon>
        <taxon>Coleofasciculaceae</taxon>
        <taxon>Moorena</taxon>
    </lineage>
</organism>
<gene>
    <name evidence="1" type="ORF">LYNGBM3L_50990</name>
</gene>
<dbReference type="HOGENOM" id="CLU_3390301_0_0_3"/>
<dbReference type="Proteomes" id="UP000003959">
    <property type="component" value="Unassembled WGS sequence"/>
</dbReference>
<evidence type="ECO:0000313" key="2">
    <source>
        <dbReference type="Proteomes" id="UP000003959"/>
    </source>
</evidence>
<proteinExistence type="predicted"/>